<dbReference type="InterPro" id="IPR013103">
    <property type="entry name" value="RVT_2"/>
</dbReference>
<feature type="domain" description="Reverse transcriptase Ty1/copia-type" evidence="2">
    <location>
        <begin position="534"/>
        <end position="616"/>
    </location>
</feature>
<feature type="domain" description="GAG-pre-integrase" evidence="3">
    <location>
        <begin position="240"/>
        <end position="296"/>
    </location>
</feature>
<dbReference type="OrthoDB" id="25308at2759"/>
<dbReference type="AlphaFoldDB" id="A0A438GA02"/>
<dbReference type="EMBL" id="QGNW01000510">
    <property type="protein sequence ID" value="RVW69040.1"/>
    <property type="molecule type" value="Genomic_DNA"/>
</dbReference>
<evidence type="ECO:0000256" key="1">
    <source>
        <dbReference type="SAM" id="MobiDB-lite"/>
    </source>
</evidence>
<comment type="caution">
    <text evidence="4">The sequence shown here is derived from an EMBL/GenBank/DDBJ whole genome shotgun (WGS) entry which is preliminary data.</text>
</comment>
<feature type="region of interest" description="Disordered" evidence="1">
    <location>
        <begin position="150"/>
        <end position="170"/>
    </location>
</feature>
<reference evidence="4 5" key="1">
    <citation type="journal article" date="2018" name="PLoS Genet.">
        <title>Population sequencing reveals clonal diversity and ancestral inbreeding in the grapevine cultivar Chardonnay.</title>
        <authorList>
            <person name="Roach M.J."/>
            <person name="Johnson D.L."/>
            <person name="Bohlmann J."/>
            <person name="van Vuuren H.J."/>
            <person name="Jones S.J."/>
            <person name="Pretorius I.S."/>
            <person name="Schmidt S.A."/>
            <person name="Borneman A.R."/>
        </authorList>
    </citation>
    <scope>NUCLEOTIDE SEQUENCE [LARGE SCALE GENOMIC DNA]</scope>
    <source>
        <strain evidence="5">cv. Chardonnay</strain>
        <tissue evidence="4">Leaf</tissue>
    </source>
</reference>
<sequence length="977" mass="108474">MGQGYEDHLVTQEADIPEVDKVQWRKIDAQLCSVLWQSVDLRFCIIFGPTKHALNFGIRRKGYTRMISNVFIRLTSSSWFLRLLASVQISDRPHQILGSSSVPSLDDVFARLLLVTEVEANVLIAPIAISLATLVIGVISYMGGLPRTAHVAQSSDPQSPQPPSSSTSQGISSLTVSMMTISAIRPPSQLLLLLLPRLDLFSSITTTSALPTVTLANGSQTMAKGPEYGKTIGIGRESQGLYHLTSPSPAVCISTDAPLLIHSRLGHPSLSKFQKMVPSFSSLSSLACESCQLGKHTRVSFPKRLNNRAKSPFELVHTDVWGPCRTASTLGFQYFVTFIDDYSRLTMPGIFFCTIYFIYVPTWDHSSVFLCSYSSTKWGSEQPQNASSWDIPDFKRVIVVIPLRLIATFSPLMSLSLRTHRFSTSESLPVSEVLPLPIISPPDAVPSRPLQVYHRRHRVVVPPSLAAVPADSPPIPSASPARLCLLLLTYPLLFGKSTPEALSHPGWRQAMVDEMVLYTPMALGILLFYPLVDRLKARLVAKGYTQVYGSDYGDTFSPVAKIASVRLLLSMAAMRSWPLYQLDIKNVFLHGDLAEEVYMEQPPGFVAQGESGLVCSTADHSVFYHHNSSGQCIYLVVYVDDIVITGSDQNGIQKLKQHLFTHFQTKDLGKLKYFLGIEIAQSSSGVVLSQRKYALDILEETGMLDCKPVDTPMDPNVKLIPGQGEPLGDPGRYRRLVGKLNYLTITRPDISFPVSVVSQFLQSPCDSHWDAVIRILRYIKSTPGQGVLYENRGHTQVVGYTDADWAGSPTDRRSTSGIVFLLELRFGKDEQMKLICDNQAALHIASNPVFHERTKHIEVDCHFIREKIASGCVATSFVNSNDQLADIFTKSLRGILPFFSLHKHLKNGIQIEFNYILGDEIQEGSGDHVIVDVNYLPSFKEVPDNMAIPAFWDAIKEKFESRKKKQAINSDQQFVDH</sequence>
<protein>
    <submittedName>
        <fullName evidence="4">Retrovirus-related Pol polyprotein from transposon RE1</fullName>
    </submittedName>
</protein>
<dbReference type="CDD" id="cd09272">
    <property type="entry name" value="RNase_HI_RT_Ty1"/>
    <property type="match status" value="1"/>
</dbReference>
<dbReference type="InterPro" id="IPR025724">
    <property type="entry name" value="GAG-pre-integrase_dom"/>
</dbReference>
<proteinExistence type="predicted"/>
<dbReference type="Pfam" id="PF07727">
    <property type="entry name" value="RVT_2"/>
    <property type="match status" value="1"/>
</dbReference>
<accession>A0A438GA02</accession>
<name>A0A438GA02_VITVI</name>
<dbReference type="PANTHER" id="PTHR11439">
    <property type="entry name" value="GAG-POL-RELATED RETROTRANSPOSON"/>
    <property type="match status" value="1"/>
</dbReference>
<dbReference type="GO" id="GO:0003676">
    <property type="term" value="F:nucleic acid binding"/>
    <property type="evidence" value="ECO:0007669"/>
    <property type="project" value="InterPro"/>
</dbReference>
<evidence type="ECO:0000313" key="5">
    <source>
        <dbReference type="Proteomes" id="UP000288805"/>
    </source>
</evidence>
<dbReference type="Pfam" id="PF13976">
    <property type="entry name" value="gag_pre-integrs"/>
    <property type="match status" value="1"/>
</dbReference>
<evidence type="ECO:0000259" key="3">
    <source>
        <dbReference type="Pfam" id="PF13976"/>
    </source>
</evidence>
<feature type="compositionally biased region" description="Low complexity" evidence="1">
    <location>
        <begin position="153"/>
        <end position="170"/>
    </location>
</feature>
<dbReference type="InterPro" id="IPR043502">
    <property type="entry name" value="DNA/RNA_pol_sf"/>
</dbReference>
<evidence type="ECO:0000259" key="2">
    <source>
        <dbReference type="Pfam" id="PF07727"/>
    </source>
</evidence>
<dbReference type="Gene3D" id="3.30.420.10">
    <property type="entry name" value="Ribonuclease H-like superfamily/Ribonuclease H"/>
    <property type="match status" value="1"/>
</dbReference>
<gene>
    <name evidence="4" type="primary">RE1_3071</name>
    <name evidence="4" type="ORF">CK203_052182</name>
</gene>
<dbReference type="InterPro" id="IPR036397">
    <property type="entry name" value="RNaseH_sf"/>
</dbReference>
<dbReference type="PANTHER" id="PTHR11439:SF484">
    <property type="entry name" value="REVERSE TRANSCRIPTASE TY1_COPIA-TYPE DOMAIN-CONTAINING PROTEIN"/>
    <property type="match status" value="1"/>
</dbReference>
<dbReference type="SUPFAM" id="SSF56672">
    <property type="entry name" value="DNA/RNA polymerases"/>
    <property type="match status" value="1"/>
</dbReference>
<organism evidence="4 5">
    <name type="scientific">Vitis vinifera</name>
    <name type="common">Grape</name>
    <dbReference type="NCBI Taxonomy" id="29760"/>
    <lineage>
        <taxon>Eukaryota</taxon>
        <taxon>Viridiplantae</taxon>
        <taxon>Streptophyta</taxon>
        <taxon>Embryophyta</taxon>
        <taxon>Tracheophyta</taxon>
        <taxon>Spermatophyta</taxon>
        <taxon>Magnoliopsida</taxon>
        <taxon>eudicotyledons</taxon>
        <taxon>Gunneridae</taxon>
        <taxon>Pentapetalae</taxon>
        <taxon>rosids</taxon>
        <taxon>Vitales</taxon>
        <taxon>Vitaceae</taxon>
        <taxon>Viteae</taxon>
        <taxon>Vitis</taxon>
    </lineage>
</organism>
<dbReference type="Proteomes" id="UP000288805">
    <property type="component" value="Unassembled WGS sequence"/>
</dbReference>
<evidence type="ECO:0000313" key="4">
    <source>
        <dbReference type="EMBL" id="RVW69040.1"/>
    </source>
</evidence>